<feature type="transmembrane region" description="Helical" evidence="5">
    <location>
        <begin position="36"/>
        <end position="54"/>
    </location>
</feature>
<keyword evidence="4 5" id="KW-0472">Membrane</keyword>
<organism evidence="6 7">
    <name type="scientific">Thermohalobacter berrensis</name>
    <dbReference type="NCBI Taxonomy" id="99594"/>
    <lineage>
        <taxon>Bacteria</taxon>
        <taxon>Bacillati</taxon>
        <taxon>Bacillota</taxon>
        <taxon>Tissierellia</taxon>
        <taxon>Tissierellales</taxon>
        <taxon>Thermohalobacteraceae</taxon>
        <taxon>Thermohalobacter</taxon>
    </lineage>
</organism>
<dbReference type="InterPro" id="IPR004695">
    <property type="entry name" value="SLAC1/Mae1/Ssu1/TehA"/>
</dbReference>
<accession>A0A419T7B2</accession>
<protein>
    <submittedName>
        <fullName evidence="6">C4-dicarboxylate ABC transporter</fullName>
    </submittedName>
</protein>
<evidence type="ECO:0000313" key="6">
    <source>
        <dbReference type="EMBL" id="RKD33444.1"/>
    </source>
</evidence>
<dbReference type="InterPro" id="IPR052951">
    <property type="entry name" value="Tellurite_res_ion_channel"/>
</dbReference>
<evidence type="ECO:0000256" key="1">
    <source>
        <dbReference type="ARBA" id="ARBA00004141"/>
    </source>
</evidence>
<feature type="transmembrane region" description="Helical" evidence="5">
    <location>
        <begin position="92"/>
        <end position="113"/>
    </location>
</feature>
<evidence type="ECO:0000313" key="7">
    <source>
        <dbReference type="Proteomes" id="UP000284177"/>
    </source>
</evidence>
<gene>
    <name evidence="6" type="ORF">BET03_09335</name>
</gene>
<sequence>MVEIIKKTPIPIAGLMLALAATGNLVASYGNNYKNIFGYISFVIFILLILKLSFDTKTVIKSLENPVVASVSPTFSMGIMILSTYIKTSIPSIAYLAWVLGLVIHSILIIYFTKKFILKFDIKKVFPSYFVVYVGIVVGSVTAPAYNAINLGKPIFWFGFISYLILLPIVIYRVFLIKSIKEPALPTITIFAAPASLCLAGYMSSFQEKNMIIVNLLTLLSLVMLFSVLIYMPKMLKTKFYPSYSAFTFPCVISAIAIKKTNAFFISINNKISFFKYIVAFEETLAVLIVLYVLFKYTSFLLINRQEEKVLNN</sequence>
<dbReference type="Proteomes" id="UP000284177">
    <property type="component" value="Unassembled WGS sequence"/>
</dbReference>
<evidence type="ECO:0000256" key="4">
    <source>
        <dbReference type="ARBA" id="ARBA00023136"/>
    </source>
</evidence>
<comment type="subcellular location">
    <subcellularLocation>
        <location evidence="1">Membrane</location>
        <topology evidence="1">Multi-pass membrane protein</topology>
    </subcellularLocation>
</comment>
<keyword evidence="3 5" id="KW-1133">Transmembrane helix</keyword>
<reference evidence="6 7" key="1">
    <citation type="submission" date="2016-08" db="EMBL/GenBank/DDBJ databases">
        <title>Novel Firmicutes and Novel Genomes.</title>
        <authorList>
            <person name="Poppleton D.I."/>
            <person name="Gribaldo S."/>
        </authorList>
    </citation>
    <scope>NUCLEOTIDE SEQUENCE [LARGE SCALE GENOMIC DNA]</scope>
    <source>
        <strain evidence="6 7">CTT3</strain>
    </source>
</reference>
<dbReference type="PANTHER" id="PTHR37955">
    <property type="entry name" value="TELLURITE RESISTANCE PROTEIN TEHA"/>
    <property type="match status" value="1"/>
</dbReference>
<evidence type="ECO:0000256" key="5">
    <source>
        <dbReference type="SAM" id="Phobius"/>
    </source>
</evidence>
<keyword evidence="2 5" id="KW-0812">Transmembrane</keyword>
<dbReference type="Pfam" id="PF03595">
    <property type="entry name" value="SLAC1"/>
    <property type="match status" value="1"/>
</dbReference>
<feature type="transmembrane region" description="Helical" evidence="5">
    <location>
        <begin position="155"/>
        <end position="176"/>
    </location>
</feature>
<dbReference type="PANTHER" id="PTHR37955:SF1">
    <property type="entry name" value="DEP DOMAIN-CONTAINING PROTEIN"/>
    <property type="match status" value="1"/>
</dbReference>
<dbReference type="AlphaFoldDB" id="A0A419T7B2"/>
<name>A0A419T7B2_9FIRM</name>
<dbReference type="EMBL" id="MCIB01000006">
    <property type="protein sequence ID" value="RKD33444.1"/>
    <property type="molecule type" value="Genomic_DNA"/>
</dbReference>
<feature type="transmembrane region" description="Helical" evidence="5">
    <location>
        <begin position="12"/>
        <end position="30"/>
    </location>
</feature>
<proteinExistence type="predicted"/>
<feature type="transmembrane region" description="Helical" evidence="5">
    <location>
        <begin position="212"/>
        <end position="232"/>
    </location>
</feature>
<dbReference type="GO" id="GO:0046583">
    <property type="term" value="F:monoatomic cation efflux transmembrane transporter activity"/>
    <property type="evidence" value="ECO:0007669"/>
    <property type="project" value="TreeGrafter"/>
</dbReference>
<dbReference type="GO" id="GO:0005886">
    <property type="term" value="C:plasma membrane"/>
    <property type="evidence" value="ECO:0007669"/>
    <property type="project" value="TreeGrafter"/>
</dbReference>
<evidence type="ECO:0000256" key="3">
    <source>
        <dbReference type="ARBA" id="ARBA00022989"/>
    </source>
</evidence>
<dbReference type="RefSeq" id="WP_120167803.1">
    <property type="nucleotide sequence ID" value="NZ_MCIB01000006.1"/>
</dbReference>
<evidence type="ECO:0000256" key="2">
    <source>
        <dbReference type="ARBA" id="ARBA00022692"/>
    </source>
</evidence>
<dbReference type="OrthoDB" id="309023at2"/>
<feature type="transmembrane region" description="Helical" evidence="5">
    <location>
        <begin position="244"/>
        <end position="268"/>
    </location>
</feature>
<dbReference type="CDD" id="cd09325">
    <property type="entry name" value="TDT_C4-dicarb_trans"/>
    <property type="match status" value="1"/>
</dbReference>
<keyword evidence="7" id="KW-1185">Reference proteome</keyword>
<feature type="transmembrane region" description="Helical" evidence="5">
    <location>
        <begin position="274"/>
        <end position="295"/>
    </location>
</feature>
<feature type="transmembrane region" description="Helical" evidence="5">
    <location>
        <begin position="125"/>
        <end position="149"/>
    </location>
</feature>
<dbReference type="Gene3D" id="1.50.10.150">
    <property type="entry name" value="Voltage-dependent anion channel"/>
    <property type="match status" value="1"/>
</dbReference>
<feature type="transmembrane region" description="Helical" evidence="5">
    <location>
        <begin position="66"/>
        <end position="86"/>
    </location>
</feature>
<dbReference type="InterPro" id="IPR038665">
    <property type="entry name" value="Voltage-dep_anion_channel_sf"/>
</dbReference>
<feature type="transmembrane region" description="Helical" evidence="5">
    <location>
        <begin position="188"/>
        <end position="206"/>
    </location>
</feature>
<comment type="caution">
    <text evidence="6">The sequence shown here is derived from an EMBL/GenBank/DDBJ whole genome shotgun (WGS) entry which is preliminary data.</text>
</comment>